<keyword evidence="1" id="KW-0472">Membrane</keyword>
<comment type="caution">
    <text evidence="2">The sequence shown here is derived from an EMBL/GenBank/DDBJ whole genome shotgun (WGS) entry which is preliminary data.</text>
</comment>
<evidence type="ECO:0000313" key="2">
    <source>
        <dbReference type="EMBL" id="KAL2042045.1"/>
    </source>
</evidence>
<dbReference type="Proteomes" id="UP001590950">
    <property type="component" value="Unassembled WGS sequence"/>
</dbReference>
<reference evidence="2 3" key="1">
    <citation type="submission" date="2024-09" db="EMBL/GenBank/DDBJ databases">
        <title>Rethinking Asexuality: The Enigmatic Case of Functional Sexual Genes in Lepraria (Stereocaulaceae).</title>
        <authorList>
            <person name="Doellman M."/>
            <person name="Sun Y."/>
            <person name="Barcenas-Pena A."/>
            <person name="Lumbsch H.T."/>
            <person name="Grewe F."/>
        </authorList>
    </citation>
    <scope>NUCLEOTIDE SEQUENCE [LARGE SCALE GENOMIC DNA]</scope>
    <source>
        <strain evidence="2 3">Mercado 3170</strain>
    </source>
</reference>
<evidence type="ECO:0000256" key="1">
    <source>
        <dbReference type="SAM" id="Phobius"/>
    </source>
</evidence>
<evidence type="ECO:0000313" key="3">
    <source>
        <dbReference type="Proteomes" id="UP001590950"/>
    </source>
</evidence>
<accession>A0ABR4AAB8</accession>
<keyword evidence="1" id="KW-0812">Transmembrane</keyword>
<keyword evidence="3" id="KW-1185">Reference proteome</keyword>
<feature type="transmembrane region" description="Helical" evidence="1">
    <location>
        <begin position="6"/>
        <end position="32"/>
    </location>
</feature>
<protein>
    <submittedName>
        <fullName evidence="2">Uncharacterized protein</fullName>
    </submittedName>
</protein>
<gene>
    <name evidence="2" type="ORF">N7G274_005233</name>
</gene>
<name>A0ABR4AAB8_9LECA</name>
<keyword evidence="1" id="KW-1133">Transmembrane helix</keyword>
<dbReference type="EMBL" id="JBEFKJ010000015">
    <property type="protein sequence ID" value="KAL2042045.1"/>
    <property type="molecule type" value="Genomic_DNA"/>
</dbReference>
<proteinExistence type="predicted"/>
<sequence length="53" mass="5669">MPFPRLAGGAILKGVAVIPAVFVANTGTAIALRKTGLLTEKDIEKFQKQPPRH</sequence>
<organism evidence="2 3">
    <name type="scientific">Stereocaulon virgatum</name>
    <dbReference type="NCBI Taxonomy" id="373712"/>
    <lineage>
        <taxon>Eukaryota</taxon>
        <taxon>Fungi</taxon>
        <taxon>Dikarya</taxon>
        <taxon>Ascomycota</taxon>
        <taxon>Pezizomycotina</taxon>
        <taxon>Lecanoromycetes</taxon>
        <taxon>OSLEUM clade</taxon>
        <taxon>Lecanoromycetidae</taxon>
        <taxon>Lecanorales</taxon>
        <taxon>Lecanorineae</taxon>
        <taxon>Stereocaulaceae</taxon>
        <taxon>Stereocaulon</taxon>
    </lineage>
</organism>